<dbReference type="AlphaFoldDB" id="A0AAD7DYV0"/>
<keyword evidence="1" id="KW-0863">Zinc-finger</keyword>
<feature type="compositionally biased region" description="Basic and acidic residues" evidence="2">
    <location>
        <begin position="76"/>
        <end position="102"/>
    </location>
</feature>
<proteinExistence type="predicted"/>
<accession>A0AAD7DYV0</accession>
<feature type="region of interest" description="Disordered" evidence="2">
    <location>
        <begin position="123"/>
        <end position="167"/>
    </location>
</feature>
<feature type="region of interest" description="Disordered" evidence="2">
    <location>
        <begin position="41"/>
        <end position="107"/>
    </location>
</feature>
<dbReference type="Gene3D" id="3.30.50.10">
    <property type="entry name" value="Erythroid Transcription Factor GATA-1, subunit A"/>
    <property type="match status" value="1"/>
</dbReference>
<dbReference type="SUPFAM" id="SSF57716">
    <property type="entry name" value="Glucocorticoid receptor-like (DNA-binding domain)"/>
    <property type="match status" value="1"/>
</dbReference>
<dbReference type="PROSITE" id="PS50114">
    <property type="entry name" value="GATA_ZN_FINGER_2"/>
    <property type="match status" value="1"/>
</dbReference>
<dbReference type="InterPro" id="IPR000679">
    <property type="entry name" value="Znf_GATA"/>
</dbReference>
<evidence type="ECO:0000313" key="5">
    <source>
        <dbReference type="Proteomes" id="UP001221757"/>
    </source>
</evidence>
<comment type="caution">
    <text evidence="4">The sequence shown here is derived from an EMBL/GenBank/DDBJ whole genome shotgun (WGS) entry which is preliminary data.</text>
</comment>
<keyword evidence="1" id="KW-0479">Metal-binding</keyword>
<dbReference type="GO" id="GO:0043565">
    <property type="term" value="F:sequence-specific DNA binding"/>
    <property type="evidence" value="ECO:0007669"/>
    <property type="project" value="InterPro"/>
</dbReference>
<keyword evidence="1" id="KW-0862">Zinc</keyword>
<evidence type="ECO:0000256" key="2">
    <source>
        <dbReference type="SAM" id="MobiDB-lite"/>
    </source>
</evidence>
<dbReference type="GO" id="GO:0008270">
    <property type="term" value="F:zinc ion binding"/>
    <property type="evidence" value="ECO:0007669"/>
    <property type="project" value="UniProtKB-KW"/>
</dbReference>
<dbReference type="GO" id="GO:0006355">
    <property type="term" value="P:regulation of DNA-templated transcription"/>
    <property type="evidence" value="ECO:0007669"/>
    <property type="project" value="InterPro"/>
</dbReference>
<evidence type="ECO:0000256" key="1">
    <source>
        <dbReference type="PROSITE-ProRule" id="PRU00094"/>
    </source>
</evidence>
<protein>
    <recommendedName>
        <fullName evidence="3">GATA-type domain-containing protein</fullName>
    </recommendedName>
</protein>
<feature type="compositionally biased region" description="Acidic residues" evidence="2">
    <location>
        <begin position="123"/>
        <end position="135"/>
    </location>
</feature>
<evidence type="ECO:0000313" key="4">
    <source>
        <dbReference type="EMBL" id="KAJ7701123.1"/>
    </source>
</evidence>
<sequence>MRSGARDRRCGNCGTGASRYWYHSALCPGDMLCRNCGSFERRNGRARPAGTKQGPARQRPEGEAQPAADDSQEGSSAHDSREGSAAHDSSEGSSAHADREPDVEMEMEMDVDLKMEVEMGMDWDTDTDTDTDDDFPPLGSFFTARPGRGDRAAIESESSPVPFRGRL</sequence>
<dbReference type="Proteomes" id="UP001221757">
    <property type="component" value="Unassembled WGS sequence"/>
</dbReference>
<evidence type="ECO:0000259" key="3">
    <source>
        <dbReference type="PROSITE" id="PS50114"/>
    </source>
</evidence>
<organism evidence="4 5">
    <name type="scientific">Mycena rosella</name>
    <name type="common">Pink bonnet</name>
    <name type="synonym">Agaricus rosellus</name>
    <dbReference type="NCBI Taxonomy" id="1033263"/>
    <lineage>
        <taxon>Eukaryota</taxon>
        <taxon>Fungi</taxon>
        <taxon>Dikarya</taxon>
        <taxon>Basidiomycota</taxon>
        <taxon>Agaricomycotina</taxon>
        <taxon>Agaricomycetes</taxon>
        <taxon>Agaricomycetidae</taxon>
        <taxon>Agaricales</taxon>
        <taxon>Marasmiineae</taxon>
        <taxon>Mycenaceae</taxon>
        <taxon>Mycena</taxon>
    </lineage>
</organism>
<gene>
    <name evidence="4" type="ORF">B0H17DRAFT_1046053</name>
</gene>
<feature type="domain" description="GATA-type" evidence="3">
    <location>
        <begin position="4"/>
        <end position="59"/>
    </location>
</feature>
<name>A0AAD7DYV0_MYCRO</name>
<dbReference type="EMBL" id="JARKIE010000018">
    <property type="protein sequence ID" value="KAJ7701123.1"/>
    <property type="molecule type" value="Genomic_DNA"/>
</dbReference>
<reference evidence="4" key="1">
    <citation type="submission" date="2023-03" db="EMBL/GenBank/DDBJ databases">
        <title>Massive genome expansion in bonnet fungi (Mycena s.s.) driven by repeated elements and novel gene families across ecological guilds.</title>
        <authorList>
            <consortium name="Lawrence Berkeley National Laboratory"/>
            <person name="Harder C.B."/>
            <person name="Miyauchi S."/>
            <person name="Viragh M."/>
            <person name="Kuo A."/>
            <person name="Thoen E."/>
            <person name="Andreopoulos B."/>
            <person name="Lu D."/>
            <person name="Skrede I."/>
            <person name="Drula E."/>
            <person name="Henrissat B."/>
            <person name="Morin E."/>
            <person name="Kohler A."/>
            <person name="Barry K."/>
            <person name="LaButti K."/>
            <person name="Morin E."/>
            <person name="Salamov A."/>
            <person name="Lipzen A."/>
            <person name="Mereny Z."/>
            <person name="Hegedus B."/>
            <person name="Baldrian P."/>
            <person name="Stursova M."/>
            <person name="Weitz H."/>
            <person name="Taylor A."/>
            <person name="Grigoriev I.V."/>
            <person name="Nagy L.G."/>
            <person name="Martin F."/>
            <person name="Kauserud H."/>
        </authorList>
    </citation>
    <scope>NUCLEOTIDE SEQUENCE</scope>
    <source>
        <strain evidence="4">CBHHK067</strain>
    </source>
</reference>
<keyword evidence="5" id="KW-1185">Reference proteome</keyword>
<dbReference type="InterPro" id="IPR013088">
    <property type="entry name" value="Znf_NHR/GATA"/>
</dbReference>